<organism evidence="2 3">
    <name type="scientific">Massarina eburnea CBS 473.64</name>
    <dbReference type="NCBI Taxonomy" id="1395130"/>
    <lineage>
        <taxon>Eukaryota</taxon>
        <taxon>Fungi</taxon>
        <taxon>Dikarya</taxon>
        <taxon>Ascomycota</taxon>
        <taxon>Pezizomycotina</taxon>
        <taxon>Dothideomycetes</taxon>
        <taxon>Pleosporomycetidae</taxon>
        <taxon>Pleosporales</taxon>
        <taxon>Massarineae</taxon>
        <taxon>Massarinaceae</taxon>
        <taxon>Massarina</taxon>
    </lineage>
</organism>
<dbReference type="EMBL" id="MU006779">
    <property type="protein sequence ID" value="KAF2643812.1"/>
    <property type="molecule type" value="Genomic_DNA"/>
</dbReference>
<evidence type="ECO:0000256" key="1">
    <source>
        <dbReference type="SAM" id="MobiDB-lite"/>
    </source>
</evidence>
<dbReference type="AlphaFoldDB" id="A0A6A6S9D8"/>
<sequence length="618" mass="67560">MSLKELGVELQTYHSIMGLTSQHGLVECKAAAAAAAAAAADAELQSECTDVYTCGELTPSIILKRDRRHTPATAYRQIYPGLSVPSFDHPPLSDLSPMPGQSQGGNFETLAMHLGLPIAPSRRVQMQPVAASSSKDAGSTHTGTHSQVDTRHAPSTKPSLGGYGPYVRQDKKTGLLFPTETRNKGLDELAQHMEHQLNFKPPFESSSTQSGSRQVSGGTASTHPLYSDYRGSGATYPPQGVRYGPYGGMQYDPSPGFYNPQAHYIMEQQQPTYAFTPPAAQKHMINAPRHRHSSVSQADDPLTDPHNSSRHTPQNRRGSGRRISSGRLKRLDQGPEASPADIYPEDAIPPAGNWNENQNRRMSSAGLRPQIPQLPMQLKFDLQLREEEAWPTPAEALKTDKPTAAPVPATQLTYASAPLGYAQSHQVPTTVPRRYRVPTAVSQSYQVPTTVPQNYQVPTTVPQNYQVPTTVPQNYQVPTTVPQHYHASVAEEVEPETQPADIHPNVPATASPTKSSEHSRASSSTAFINSVFQSAASDALIPDQRPLTPRQIDGSRYGITLGGIAIMDNWAPERTLGEDKVEVRIGDSWPEEQFRTRPRNHEGWGGLKWGHAQGWVKE</sequence>
<accession>A0A6A6S9D8</accession>
<feature type="region of interest" description="Disordered" evidence="1">
    <location>
        <begin position="200"/>
        <end position="237"/>
    </location>
</feature>
<feature type="region of interest" description="Disordered" evidence="1">
    <location>
        <begin position="284"/>
        <end position="363"/>
    </location>
</feature>
<evidence type="ECO:0000313" key="3">
    <source>
        <dbReference type="Proteomes" id="UP000799753"/>
    </source>
</evidence>
<feature type="compositionally biased region" description="Polar residues" evidence="1">
    <location>
        <begin position="130"/>
        <end position="147"/>
    </location>
</feature>
<name>A0A6A6S9D8_9PLEO</name>
<feature type="region of interest" description="Disordered" evidence="1">
    <location>
        <begin position="492"/>
        <end position="522"/>
    </location>
</feature>
<proteinExistence type="predicted"/>
<keyword evidence="3" id="KW-1185">Reference proteome</keyword>
<dbReference type="Proteomes" id="UP000799753">
    <property type="component" value="Unassembled WGS sequence"/>
</dbReference>
<feature type="region of interest" description="Disordered" evidence="1">
    <location>
        <begin position="124"/>
        <end position="171"/>
    </location>
</feature>
<evidence type="ECO:0000313" key="2">
    <source>
        <dbReference type="EMBL" id="KAF2643812.1"/>
    </source>
</evidence>
<feature type="compositionally biased region" description="Low complexity" evidence="1">
    <location>
        <begin position="205"/>
        <end position="219"/>
    </location>
</feature>
<reference evidence="2" key="1">
    <citation type="journal article" date="2020" name="Stud. Mycol.">
        <title>101 Dothideomycetes genomes: a test case for predicting lifestyles and emergence of pathogens.</title>
        <authorList>
            <person name="Haridas S."/>
            <person name="Albert R."/>
            <person name="Binder M."/>
            <person name="Bloem J."/>
            <person name="Labutti K."/>
            <person name="Salamov A."/>
            <person name="Andreopoulos B."/>
            <person name="Baker S."/>
            <person name="Barry K."/>
            <person name="Bills G."/>
            <person name="Bluhm B."/>
            <person name="Cannon C."/>
            <person name="Castanera R."/>
            <person name="Culley D."/>
            <person name="Daum C."/>
            <person name="Ezra D."/>
            <person name="Gonzalez J."/>
            <person name="Henrissat B."/>
            <person name="Kuo A."/>
            <person name="Liang C."/>
            <person name="Lipzen A."/>
            <person name="Lutzoni F."/>
            <person name="Magnuson J."/>
            <person name="Mondo S."/>
            <person name="Nolan M."/>
            <person name="Ohm R."/>
            <person name="Pangilinan J."/>
            <person name="Park H.-J."/>
            <person name="Ramirez L."/>
            <person name="Alfaro M."/>
            <person name="Sun H."/>
            <person name="Tritt A."/>
            <person name="Yoshinaga Y."/>
            <person name="Zwiers L.-H."/>
            <person name="Turgeon B."/>
            <person name="Goodwin S."/>
            <person name="Spatafora J."/>
            <person name="Crous P."/>
            <person name="Grigoriev I."/>
        </authorList>
    </citation>
    <scope>NUCLEOTIDE SEQUENCE</scope>
    <source>
        <strain evidence="2">CBS 473.64</strain>
    </source>
</reference>
<gene>
    <name evidence="2" type="ORF">P280DRAFT_546704</name>
</gene>
<dbReference type="OrthoDB" id="3673077at2759"/>
<protein>
    <submittedName>
        <fullName evidence="2">Uncharacterized protein</fullName>
    </submittedName>
</protein>